<dbReference type="EMBL" id="BDGI01000010">
    <property type="protein sequence ID" value="GAV26844.1"/>
    <property type="molecule type" value="Genomic_DNA"/>
</dbReference>
<evidence type="ECO:0000259" key="1">
    <source>
        <dbReference type="Pfam" id="PF00780"/>
    </source>
</evidence>
<dbReference type="AlphaFoldDB" id="A0A1Q2YBC9"/>
<keyword evidence="3" id="KW-1185">Reference proteome</keyword>
<protein>
    <recommendedName>
        <fullName evidence="1">CNH domain-containing protein</fullName>
    </recommendedName>
</protein>
<accession>A0A1Q2YBC9</accession>
<reference evidence="2 3" key="1">
    <citation type="submission" date="2016-08" db="EMBL/GenBank/DDBJ databases">
        <title>Whole genome shotgun sequence of Pichia membranifaciens KS47-1.</title>
        <authorList>
            <person name="Konishi M."/>
            <person name="Ishida M."/>
            <person name="Arakawa T."/>
            <person name="Kato Y."/>
            <person name="Horiuchi J."/>
        </authorList>
    </citation>
    <scope>NUCLEOTIDE SEQUENCE [LARGE SCALE GENOMIC DNA]</scope>
    <source>
        <strain evidence="2 3">KS47-1</strain>
    </source>
</reference>
<sequence>MDGFVNVSYMEFWKLTSEEGRTYKDWDKTQFEIQSLIFEIFTNLKKIRFNLHRLIFIYGLEFKDTGFISDNIYDKTFEVLQEFYYYLDKLVVKKLKPLFDDHFFVDDGQVLKILAGWFKQLKLQYRHISGSVVYLSKLSSNEDVRKLIIGISKKDLENSSNRSAVSPIELFNSYFVKLFTSIELLFERLKSVYKEANYMKNFEATDHLQLVIKDINNISDSTSELEKKISFNEKLSYKTEIDFSHMEMVDMFNANRKSKEPLHLEMRNNLNWSHAILAPFDNYLVILQVKSYAISLNKKDEYVLCKYPIAIQYLEVDTYVDGNHKMVIIKDIGNKSIYHFRRTNDITVAILDRFLKDLHNLKTEFWSNGQLNKKIELKIFNANSFISKSESYEPFNLAPIPDEFNLVNHEVSKGGKDNALNLNEFESILTNVLSCDYFSYKHEGVAEKLCLVGTTFGIFIGKLNDSASFHKVHQITNVKKITVMNNEVVFCIGGESLYRLSIEKLFHTYKFKLPASDINVFLENKRYITDFTVGYQSSVKNNGCPYLFAWNGKLVYYSKILKDTDWKFFWQSFKTHYNITRLQTVYANNFAVGHIVDGSAVWNLSKLSDIRSIGLNQLDVKDILKNETPIAIFPFPNQEKNISEVLVVFNKFATRMKNVKGKYVQSSDEIMWFGMQCDNASFDCEEKILITVGKQAVEIRALYDDITKKSDLIGCLVGSSFSLINEMPGKAILKVQDIRGHDEYKKQIIFKIRRLKNPGKSS</sequence>
<dbReference type="Proteomes" id="UP000186136">
    <property type="component" value="Unassembled WGS sequence"/>
</dbReference>
<name>A0A1Q2YBC9_9ASCO</name>
<gene>
    <name evidence="2" type="ORF">PMKS-000300</name>
</gene>
<dbReference type="InterPro" id="IPR001180">
    <property type="entry name" value="CNH_dom"/>
</dbReference>
<proteinExistence type="predicted"/>
<evidence type="ECO:0000313" key="2">
    <source>
        <dbReference type="EMBL" id="GAV26844.1"/>
    </source>
</evidence>
<organism evidence="2 3">
    <name type="scientific">Pichia membranifaciens</name>
    <dbReference type="NCBI Taxonomy" id="4926"/>
    <lineage>
        <taxon>Eukaryota</taxon>
        <taxon>Fungi</taxon>
        <taxon>Dikarya</taxon>
        <taxon>Ascomycota</taxon>
        <taxon>Saccharomycotina</taxon>
        <taxon>Pichiomycetes</taxon>
        <taxon>Pichiales</taxon>
        <taxon>Pichiaceae</taxon>
        <taxon>Pichia</taxon>
    </lineage>
</organism>
<dbReference type="Pfam" id="PF00780">
    <property type="entry name" value="CNH"/>
    <property type="match status" value="1"/>
</dbReference>
<dbReference type="OrthoDB" id="3993235at2759"/>
<evidence type="ECO:0000313" key="3">
    <source>
        <dbReference type="Proteomes" id="UP000186136"/>
    </source>
</evidence>
<comment type="caution">
    <text evidence="2">The sequence shown here is derived from an EMBL/GenBank/DDBJ whole genome shotgun (WGS) entry which is preliminary data.</text>
</comment>
<feature type="domain" description="CNH" evidence="1">
    <location>
        <begin position="448"/>
        <end position="703"/>
    </location>
</feature>